<dbReference type="InterPro" id="IPR023404">
    <property type="entry name" value="rSAM_horseshoe"/>
</dbReference>
<dbReference type="SMART" id="SM00729">
    <property type="entry name" value="Elp3"/>
    <property type="match status" value="1"/>
</dbReference>
<dbReference type="GO" id="GO:0051536">
    <property type="term" value="F:iron-sulfur cluster binding"/>
    <property type="evidence" value="ECO:0007669"/>
    <property type="project" value="InterPro"/>
</dbReference>
<evidence type="ECO:0000259" key="1">
    <source>
        <dbReference type="PROSITE" id="PS51918"/>
    </source>
</evidence>
<sequence>MSIESILPLVRKPGRYIGNELNSIHKNWDDVSLHIALAYPDLYEVGMSNLGIQILYDILNKQKEVVAERVFCPAPDMGEKMYGQVLNLPLFSLESWTPISKFDMLGFSIGHELAYTNIIEMLHLSGIPIYSKDRNDSHPIVFAGGPCCFNPEPIAEFIDFFLIGEGEEAILEVQSVKLKAQNLGRIDILKKFSEIEGIYVPALRNKVKKRHVADFSNASVPTHPIVPFIQTIQDRGVVEIMRGCKRACKFCNARVIYGPVRERDPQRVIDLAQEIIKNTGQENLALVSLSSSDYCDIERVSKELAQKLAEQKVSLNLPSLRTDSFGVKLAKEISRVRPSSLTLAPETGNEKLRFSIGKRITDQEVFDGVKAAFEGGISAIKLYFMIGLPGETDEDLLSIAELVKKAYQIGRSFTHRARITAALSTFVPKPHTAFEREEQISIGETLRRQKIIKDNLHQKGIEIRWHQAETSFLEGVFARGDRELAQVIVKSWELGAKLDAWSEYFKFDIWERAFAECGIDPSRYLRMRDKNEELPWDFIQLT</sequence>
<dbReference type="InterPro" id="IPR045784">
    <property type="entry name" value="Radical_SAM_N2"/>
</dbReference>
<dbReference type="SFLD" id="SFLDS00029">
    <property type="entry name" value="Radical_SAM"/>
    <property type="match status" value="1"/>
</dbReference>
<reference evidence="2 3" key="1">
    <citation type="journal article" date="2016" name="Nat. Commun.">
        <title>Thousands of microbial genomes shed light on interconnected biogeochemical processes in an aquifer system.</title>
        <authorList>
            <person name="Anantharaman K."/>
            <person name="Brown C.T."/>
            <person name="Hug L.A."/>
            <person name="Sharon I."/>
            <person name="Castelle C.J."/>
            <person name="Probst A.J."/>
            <person name="Thomas B.C."/>
            <person name="Singh A."/>
            <person name="Wilkins M.J."/>
            <person name="Karaoz U."/>
            <person name="Brodie E.L."/>
            <person name="Williams K.H."/>
            <person name="Hubbard S.S."/>
            <person name="Banfield J.F."/>
        </authorList>
    </citation>
    <scope>NUCLEOTIDE SEQUENCE [LARGE SCALE GENOMIC DNA]</scope>
</reference>
<dbReference type="AlphaFoldDB" id="A0A1F4U7I8"/>
<dbReference type="Pfam" id="PF19864">
    <property type="entry name" value="Radical_SAM_N2"/>
    <property type="match status" value="1"/>
</dbReference>
<proteinExistence type="predicted"/>
<dbReference type="SUPFAM" id="SSF102114">
    <property type="entry name" value="Radical SAM enzymes"/>
    <property type="match status" value="1"/>
</dbReference>
<dbReference type="Pfam" id="PF04055">
    <property type="entry name" value="Radical_SAM"/>
    <property type="match status" value="1"/>
</dbReference>
<dbReference type="EMBL" id="MEUJ01000002">
    <property type="protein sequence ID" value="OGC40847.1"/>
    <property type="molecule type" value="Genomic_DNA"/>
</dbReference>
<dbReference type="InterPro" id="IPR006638">
    <property type="entry name" value="Elp3/MiaA/NifB-like_rSAM"/>
</dbReference>
<gene>
    <name evidence="2" type="ORF">A2438_00955</name>
</gene>
<comment type="caution">
    <text evidence="2">The sequence shown here is derived from an EMBL/GenBank/DDBJ whole genome shotgun (WGS) entry which is preliminary data.</text>
</comment>
<dbReference type="PANTHER" id="PTHR42731">
    <property type="entry name" value="SLL1084 PROTEIN"/>
    <property type="match status" value="1"/>
</dbReference>
<dbReference type="PROSITE" id="PS51918">
    <property type="entry name" value="RADICAL_SAM"/>
    <property type="match status" value="1"/>
</dbReference>
<dbReference type="SFLD" id="SFLDG01082">
    <property type="entry name" value="B12-binding_domain_containing"/>
    <property type="match status" value="1"/>
</dbReference>
<dbReference type="CDD" id="cd01335">
    <property type="entry name" value="Radical_SAM"/>
    <property type="match status" value="1"/>
</dbReference>
<dbReference type="PANTHER" id="PTHR42731:SF1">
    <property type="entry name" value="RADICAL SAM DOMAIN PROTEIN"/>
    <property type="match status" value="1"/>
</dbReference>
<dbReference type="Gene3D" id="3.80.30.20">
    <property type="entry name" value="tm_1862 like domain"/>
    <property type="match status" value="1"/>
</dbReference>
<evidence type="ECO:0000313" key="3">
    <source>
        <dbReference type="Proteomes" id="UP000179242"/>
    </source>
</evidence>
<dbReference type="InterPro" id="IPR007197">
    <property type="entry name" value="rSAM"/>
</dbReference>
<dbReference type="GO" id="GO:0003824">
    <property type="term" value="F:catalytic activity"/>
    <property type="evidence" value="ECO:0007669"/>
    <property type="project" value="InterPro"/>
</dbReference>
<name>A0A1F4U7I8_UNCSA</name>
<feature type="domain" description="Radical SAM core" evidence="1">
    <location>
        <begin position="230"/>
        <end position="462"/>
    </location>
</feature>
<dbReference type="Proteomes" id="UP000179242">
    <property type="component" value="Unassembled WGS sequence"/>
</dbReference>
<accession>A0A1F4U7I8</accession>
<protein>
    <recommendedName>
        <fullName evidence="1">Radical SAM core domain-containing protein</fullName>
    </recommendedName>
</protein>
<dbReference type="InterPro" id="IPR058240">
    <property type="entry name" value="rSAM_sf"/>
</dbReference>
<organism evidence="2 3">
    <name type="scientific">candidate division WOR-1 bacterium RIFOXYC2_FULL_46_14</name>
    <dbReference type="NCBI Taxonomy" id="1802587"/>
    <lineage>
        <taxon>Bacteria</taxon>
        <taxon>Bacillati</taxon>
        <taxon>Saganbacteria</taxon>
    </lineage>
</organism>
<evidence type="ECO:0000313" key="2">
    <source>
        <dbReference type="EMBL" id="OGC40847.1"/>
    </source>
</evidence>